<comment type="caution">
    <text evidence="6">The sequence shown here is derived from an EMBL/GenBank/DDBJ whole genome shotgun (WGS) entry which is preliminary data.</text>
</comment>
<evidence type="ECO:0000256" key="3">
    <source>
        <dbReference type="ARBA" id="ARBA00022801"/>
    </source>
</evidence>
<name>A0A508AFG1_9ACTO</name>
<accession>A0A508AFG1</accession>
<dbReference type="InterPro" id="IPR029058">
    <property type="entry name" value="AB_hydrolase_fold"/>
</dbReference>
<dbReference type="PANTHER" id="PTHR43248:SF29">
    <property type="entry name" value="TRIPEPTIDYL AMINOPEPTIDASE"/>
    <property type="match status" value="1"/>
</dbReference>
<evidence type="ECO:0000313" key="6">
    <source>
        <dbReference type="EMBL" id="TQD44552.1"/>
    </source>
</evidence>
<dbReference type="InterPro" id="IPR013595">
    <property type="entry name" value="Pept_S33_TAP-like_C"/>
</dbReference>
<dbReference type="PANTHER" id="PTHR43248">
    <property type="entry name" value="2-SUCCINYL-6-HYDROXY-2,4-CYCLOHEXADIENE-1-CARBOXYLATE SYNTHASE"/>
    <property type="match status" value="1"/>
</dbReference>
<protein>
    <submittedName>
        <fullName evidence="6">Alpha/beta hydrolase</fullName>
    </submittedName>
</protein>
<dbReference type="Pfam" id="PF00561">
    <property type="entry name" value="Abhydrolase_1"/>
    <property type="match status" value="1"/>
</dbReference>
<evidence type="ECO:0000259" key="5">
    <source>
        <dbReference type="Pfam" id="PF08386"/>
    </source>
</evidence>
<evidence type="ECO:0000259" key="4">
    <source>
        <dbReference type="Pfam" id="PF00561"/>
    </source>
</evidence>
<comment type="similarity">
    <text evidence="1">Belongs to the peptidase S33 family.</text>
</comment>
<dbReference type="EMBL" id="VICB01000003">
    <property type="protein sequence ID" value="TQD44552.1"/>
    <property type="molecule type" value="Genomic_DNA"/>
</dbReference>
<evidence type="ECO:0000256" key="2">
    <source>
        <dbReference type="ARBA" id="ARBA00022729"/>
    </source>
</evidence>
<keyword evidence="2" id="KW-0732">Signal</keyword>
<evidence type="ECO:0000313" key="7">
    <source>
        <dbReference type="Proteomes" id="UP000319010"/>
    </source>
</evidence>
<dbReference type="InterPro" id="IPR051601">
    <property type="entry name" value="Serine_prot/Carboxylest_S33"/>
</dbReference>
<dbReference type="GO" id="GO:0016787">
    <property type="term" value="F:hydrolase activity"/>
    <property type="evidence" value="ECO:0007669"/>
    <property type="project" value="UniProtKB-KW"/>
</dbReference>
<dbReference type="SUPFAM" id="SSF53474">
    <property type="entry name" value="alpha/beta-Hydrolases"/>
    <property type="match status" value="1"/>
</dbReference>
<feature type="domain" description="Peptidase S33 tripeptidyl aminopeptidase-like C-terminal" evidence="5">
    <location>
        <begin position="468"/>
        <end position="570"/>
    </location>
</feature>
<reference evidence="6 7" key="1">
    <citation type="submission" date="2019-06" db="EMBL/GenBank/DDBJ databases">
        <title>Draft genome sequence of Actinomyces johnsonii CCUG 34287T.</title>
        <authorList>
            <person name="Salva-Serra F."/>
            <person name="Cardew S."/>
            <person name="Moore E."/>
        </authorList>
    </citation>
    <scope>NUCLEOTIDE SEQUENCE [LARGE SCALE GENOMIC DNA]</scope>
    <source>
        <strain evidence="6 7">CCUG 34287</strain>
    </source>
</reference>
<gene>
    <name evidence="6" type="ORF">FK256_01285</name>
</gene>
<proteinExistence type="inferred from homology"/>
<dbReference type="Proteomes" id="UP000319010">
    <property type="component" value="Unassembled WGS sequence"/>
</dbReference>
<dbReference type="Pfam" id="PF08386">
    <property type="entry name" value="Abhydrolase_4"/>
    <property type="match status" value="1"/>
</dbReference>
<dbReference type="Gene3D" id="3.40.50.1820">
    <property type="entry name" value="alpha/beta hydrolase"/>
    <property type="match status" value="1"/>
</dbReference>
<organism evidence="6 7">
    <name type="scientific">Actinomyces johnsonii</name>
    <dbReference type="NCBI Taxonomy" id="544581"/>
    <lineage>
        <taxon>Bacteria</taxon>
        <taxon>Bacillati</taxon>
        <taxon>Actinomycetota</taxon>
        <taxon>Actinomycetes</taxon>
        <taxon>Actinomycetales</taxon>
        <taxon>Actinomycetaceae</taxon>
        <taxon>Actinomyces</taxon>
    </lineage>
</organism>
<keyword evidence="3 6" id="KW-0378">Hydrolase</keyword>
<dbReference type="RefSeq" id="WP_141423406.1">
    <property type="nucleotide sequence ID" value="NZ_JASPFB010000001.1"/>
</dbReference>
<dbReference type="InterPro" id="IPR000073">
    <property type="entry name" value="AB_hydrolase_1"/>
</dbReference>
<feature type="domain" description="AB hydrolase-1" evidence="4">
    <location>
        <begin position="127"/>
        <end position="348"/>
    </location>
</feature>
<evidence type="ECO:0000256" key="1">
    <source>
        <dbReference type="ARBA" id="ARBA00010088"/>
    </source>
</evidence>
<dbReference type="AlphaFoldDB" id="A0A508AFG1"/>
<sequence length="574" mass="60211">MKIYVKHRRAQNRIMPGRRRLAAGVLAAVSGVCLGVGAGAVPAVAVPAAPAVAVKAAVPKGLESFYGQTVEWYDCGATGGMEKSAEATAFKCAKVKVPLDYSQPDGQTIEIAMKKHVATGSIHRGSLFINPGGPGESGVGLAENSERQFSPALNQAYDIIGFDPRGVGSSTPITCDVVGGALPGEAAQGAMGVDDPLPGSIAADAAGADPTPFHDAQDPAADGAAVGNISFQTLVDEITKDFKQEEAQCAASTKPAGLLDHVDTISVARDLDVLRALSGNEKLDYAGFSYGTYLGAHYAELFPSNTGRMVLDGAVDPSLSLGDRGSGQAKGFERSLRTYVEQCQAGQAGQNCPLTGDTDSGVQQIRDLITAADQTPLKTSDPNATVDGSKIRVVVRRLMYSSEYWSFLTYALDQAITQQDGSYFQTLYGPATTGTSAPMFYAVNCLDIPVQGNMASWEKEYRQNIQDSPTFGASLSNQDVRCQAWGHNGTRKPAPIHAKGAAPILVVGTTGDPATPYAWSQAMAQQLESGRLLTWEGNGHTAYGRSGACIQRAVDGYLINGTMPEPGTTCKGDE</sequence>